<dbReference type="PANTHER" id="PTHR33169">
    <property type="entry name" value="PADR-FAMILY TRANSCRIPTIONAL REGULATOR"/>
    <property type="match status" value="1"/>
</dbReference>
<dbReference type="SUPFAM" id="SSF46785">
    <property type="entry name" value="Winged helix' DNA-binding domain"/>
    <property type="match status" value="1"/>
</dbReference>
<dbReference type="InterPro" id="IPR036390">
    <property type="entry name" value="WH_DNA-bd_sf"/>
</dbReference>
<dbReference type="Gene3D" id="1.10.10.10">
    <property type="entry name" value="Winged helix-like DNA-binding domain superfamily/Winged helix DNA-binding domain"/>
    <property type="match status" value="1"/>
</dbReference>
<comment type="caution">
    <text evidence="2">The sequence shown here is derived from an EMBL/GenBank/DDBJ whole genome shotgun (WGS) entry which is preliminary data.</text>
</comment>
<dbReference type="Proteomes" id="UP000240542">
    <property type="component" value="Unassembled WGS sequence"/>
</dbReference>
<dbReference type="OrthoDB" id="8443918at2"/>
<dbReference type="RefSeq" id="WP_106583871.1">
    <property type="nucleotide sequence ID" value="NZ_PYGA01000011.1"/>
</dbReference>
<evidence type="ECO:0000313" key="2">
    <source>
        <dbReference type="EMBL" id="PSK96483.1"/>
    </source>
</evidence>
<name>A0A2P8DH00_9ACTN</name>
<gene>
    <name evidence="2" type="ORF">CLV63_11178</name>
</gene>
<evidence type="ECO:0000313" key="3">
    <source>
        <dbReference type="Proteomes" id="UP000240542"/>
    </source>
</evidence>
<dbReference type="AlphaFoldDB" id="A0A2P8DH00"/>
<dbReference type="InterPro" id="IPR036388">
    <property type="entry name" value="WH-like_DNA-bd_sf"/>
</dbReference>
<dbReference type="InterPro" id="IPR005149">
    <property type="entry name" value="Tscrpt_reg_PadR_N"/>
</dbReference>
<protein>
    <submittedName>
        <fullName evidence="2">PadR family transcriptional regulator</fullName>
    </submittedName>
</protein>
<dbReference type="Pfam" id="PF03551">
    <property type="entry name" value="PadR"/>
    <property type="match status" value="1"/>
</dbReference>
<organism evidence="2 3">
    <name type="scientific">Murinocardiopsis flavida</name>
    <dbReference type="NCBI Taxonomy" id="645275"/>
    <lineage>
        <taxon>Bacteria</taxon>
        <taxon>Bacillati</taxon>
        <taxon>Actinomycetota</taxon>
        <taxon>Actinomycetes</taxon>
        <taxon>Streptosporangiales</taxon>
        <taxon>Nocardiopsidaceae</taxon>
        <taxon>Murinocardiopsis</taxon>
    </lineage>
</organism>
<dbReference type="InterPro" id="IPR052509">
    <property type="entry name" value="Metal_resp_DNA-bind_regulator"/>
</dbReference>
<feature type="domain" description="Transcription regulator PadR N-terminal" evidence="1">
    <location>
        <begin position="8"/>
        <end position="83"/>
    </location>
</feature>
<reference evidence="2 3" key="1">
    <citation type="submission" date="2018-03" db="EMBL/GenBank/DDBJ databases">
        <title>Genomic Encyclopedia of Archaeal and Bacterial Type Strains, Phase II (KMG-II): from individual species to whole genera.</title>
        <authorList>
            <person name="Goeker M."/>
        </authorList>
    </citation>
    <scope>NUCLEOTIDE SEQUENCE [LARGE SCALE GENOMIC DNA]</scope>
    <source>
        <strain evidence="2 3">DSM 45312</strain>
    </source>
</reference>
<dbReference type="EMBL" id="PYGA01000011">
    <property type="protein sequence ID" value="PSK96483.1"/>
    <property type="molecule type" value="Genomic_DNA"/>
</dbReference>
<dbReference type="PANTHER" id="PTHR33169:SF14">
    <property type="entry name" value="TRANSCRIPTIONAL REGULATOR RV3488"/>
    <property type="match status" value="1"/>
</dbReference>
<proteinExistence type="predicted"/>
<keyword evidence="3" id="KW-1185">Reference proteome</keyword>
<evidence type="ECO:0000259" key="1">
    <source>
        <dbReference type="Pfam" id="PF03551"/>
    </source>
</evidence>
<accession>A0A2P8DH00</accession>
<sequence length="196" mass="21438">MSATRLLVLGVVRMQGRTHGYRIGRELLSWGTEQWANVKWGSIYHALRQLTKEGRLRTLVVEGDEVVDRTSYELTAAGDAELHALLRGALRHAGDDHGLLCAGVTLMCSLPRAEVVGLLKERLAALEQTRAELTGHTGQTEEWGKPEHVRELFGLWLGTVEAGAAWTRSLIAALESGRYVMADDGPGAFGLPERTA</sequence>